<name>A0A6I6F923_9ACTN</name>
<feature type="compositionally biased region" description="Basic and acidic residues" evidence="1">
    <location>
        <begin position="59"/>
        <end position="76"/>
    </location>
</feature>
<evidence type="ECO:0000256" key="1">
    <source>
        <dbReference type="SAM" id="MobiDB-lite"/>
    </source>
</evidence>
<evidence type="ECO:0000313" key="3">
    <source>
        <dbReference type="EMBL" id="QGV77457.1"/>
    </source>
</evidence>
<dbReference type="AlphaFoldDB" id="A0A6I6F923"/>
<dbReference type="PANTHER" id="PTHR31157">
    <property type="entry name" value="SCP DOMAIN-CONTAINING PROTEIN"/>
    <property type="match status" value="1"/>
</dbReference>
<dbReference type="EMBL" id="CP034279">
    <property type="protein sequence ID" value="QGV77457.1"/>
    <property type="molecule type" value="Genomic_DNA"/>
</dbReference>
<dbReference type="KEGG" id="sfic:EIZ62_03725"/>
<sequence length="291" mass="30546">MTGAFGPGAAGRRTGRLTRVVSPGRRFPADARTEVFTSPVPGRPAPSEQSGAPVQQRPHQADRHDGDRRRQPERPVRTHPGAGIAVVTTVVAAAVVTGVLITKDTGRAPGTTRAGLHAVPAPPGRPPATAPASTPATAPRALPTSAYGDAGTPRTRRALAGGAAATYAERILALVNAERAKAGCRALRTDGRLQEAAQGHADDMAARGYYGHDSPEGRDAGDRMEAAGYTWQTWGENIHRGVKSPTRAMRDWMASAGHRKNVVNCAFRDVGVGVNLRSNGPWWVQNFGTAG</sequence>
<feature type="region of interest" description="Disordered" evidence="1">
    <location>
        <begin position="1"/>
        <end position="82"/>
    </location>
</feature>
<organism evidence="3 4">
    <name type="scientific">Streptomyces ficellus</name>
    <dbReference type="NCBI Taxonomy" id="1977088"/>
    <lineage>
        <taxon>Bacteria</taxon>
        <taxon>Bacillati</taxon>
        <taxon>Actinomycetota</taxon>
        <taxon>Actinomycetes</taxon>
        <taxon>Kitasatosporales</taxon>
        <taxon>Streptomycetaceae</taxon>
        <taxon>Streptomyces</taxon>
    </lineage>
</organism>
<accession>A0A6I6F923</accession>
<dbReference type="Pfam" id="PF00188">
    <property type="entry name" value="CAP"/>
    <property type="match status" value="1"/>
</dbReference>
<dbReference type="Gene3D" id="3.40.33.10">
    <property type="entry name" value="CAP"/>
    <property type="match status" value="1"/>
</dbReference>
<dbReference type="SUPFAM" id="SSF55797">
    <property type="entry name" value="PR-1-like"/>
    <property type="match status" value="1"/>
</dbReference>
<feature type="region of interest" description="Disordered" evidence="1">
    <location>
        <begin position="105"/>
        <end position="154"/>
    </location>
</feature>
<feature type="compositionally biased region" description="Low complexity" evidence="1">
    <location>
        <begin position="130"/>
        <end position="154"/>
    </location>
</feature>
<feature type="compositionally biased region" description="Pro residues" evidence="1">
    <location>
        <begin position="120"/>
        <end position="129"/>
    </location>
</feature>
<dbReference type="InterPro" id="IPR014044">
    <property type="entry name" value="CAP_dom"/>
</dbReference>
<evidence type="ECO:0000259" key="2">
    <source>
        <dbReference type="Pfam" id="PF00188"/>
    </source>
</evidence>
<feature type="domain" description="SCP" evidence="2">
    <location>
        <begin position="172"/>
        <end position="287"/>
    </location>
</feature>
<proteinExistence type="predicted"/>
<reference evidence="3 4" key="1">
    <citation type="submission" date="2018-12" db="EMBL/GenBank/DDBJ databases">
        <title>Complete genome sequence of Streptomyces ficellus NRRL8067, the producer of ficellomycin, feldamycin and nojirimycin.</title>
        <authorList>
            <person name="Zhang H."/>
            <person name="Yue R."/>
            <person name="Liu Y."/>
            <person name="Li M."/>
            <person name="Mu H."/>
            <person name="Zhang J."/>
        </authorList>
    </citation>
    <scope>NUCLEOTIDE SEQUENCE [LARGE SCALE GENOMIC DNA]</scope>
    <source>
        <strain evidence="3 4">NRRL 8067</strain>
    </source>
</reference>
<dbReference type="OrthoDB" id="68195at2"/>
<dbReference type="CDD" id="cd05379">
    <property type="entry name" value="CAP_bacterial"/>
    <property type="match status" value="1"/>
</dbReference>
<keyword evidence="4" id="KW-1185">Reference proteome</keyword>
<dbReference type="InterPro" id="IPR035940">
    <property type="entry name" value="CAP_sf"/>
</dbReference>
<dbReference type="PANTHER" id="PTHR31157:SF1">
    <property type="entry name" value="SCP DOMAIN-CONTAINING PROTEIN"/>
    <property type="match status" value="1"/>
</dbReference>
<evidence type="ECO:0000313" key="4">
    <source>
        <dbReference type="Proteomes" id="UP000422572"/>
    </source>
</evidence>
<protein>
    <submittedName>
        <fullName evidence="3">CAP domain-containing protein</fullName>
    </submittedName>
</protein>
<dbReference type="Proteomes" id="UP000422572">
    <property type="component" value="Chromosome"/>
</dbReference>
<gene>
    <name evidence="3" type="ORF">EIZ62_03725</name>
</gene>